<dbReference type="AlphaFoldDB" id="A0A7R8WFD8"/>
<dbReference type="GO" id="GO:0006367">
    <property type="term" value="P:transcription initiation at RNA polymerase II promoter"/>
    <property type="evidence" value="ECO:0007669"/>
    <property type="project" value="TreeGrafter"/>
</dbReference>
<dbReference type="PANTHER" id="PTHR21242:SF0">
    <property type="entry name" value="TRANSCRIPTION INITIATION FACTOR TFIID SUBUNIT 10"/>
    <property type="match status" value="1"/>
</dbReference>
<accession>A0A7R8WFD8</accession>
<dbReference type="GO" id="GO:0005669">
    <property type="term" value="C:transcription factor TFIID complex"/>
    <property type="evidence" value="ECO:0007669"/>
    <property type="project" value="TreeGrafter"/>
</dbReference>
<organism evidence="7">
    <name type="scientific">Cyprideis torosa</name>
    <dbReference type="NCBI Taxonomy" id="163714"/>
    <lineage>
        <taxon>Eukaryota</taxon>
        <taxon>Metazoa</taxon>
        <taxon>Ecdysozoa</taxon>
        <taxon>Arthropoda</taxon>
        <taxon>Crustacea</taxon>
        <taxon>Oligostraca</taxon>
        <taxon>Ostracoda</taxon>
        <taxon>Podocopa</taxon>
        <taxon>Podocopida</taxon>
        <taxon>Cytherocopina</taxon>
        <taxon>Cytheroidea</taxon>
        <taxon>Cytherideidae</taxon>
        <taxon>Cyprideis</taxon>
    </lineage>
</organism>
<keyword evidence="2" id="KW-0805">Transcription regulation</keyword>
<dbReference type="PANTHER" id="PTHR21242">
    <property type="entry name" value="TRANSCRIPTION INITIATION FACTOR TFIID SUBUNIT 10"/>
    <property type="match status" value="1"/>
</dbReference>
<evidence type="ECO:0000256" key="3">
    <source>
        <dbReference type="ARBA" id="ARBA00023163"/>
    </source>
</evidence>
<dbReference type="InterPro" id="IPR003923">
    <property type="entry name" value="TAF10"/>
</dbReference>
<dbReference type="Pfam" id="PF03540">
    <property type="entry name" value="TAF10"/>
    <property type="match status" value="1"/>
</dbReference>
<sequence length="162" mass="18244">MLPPKPEEDPSRELVELLGIIEDYNPTIPDSVMAYYSQSSGLHSDDPRLLRLISLVVQKYIADIVNSAMQHAQLKLAAQSSTRRDGQREGASTRRDGQREGASTRRDGQREGASTRRDGQREGDRPKGKSMSRDKRLTLTMEDLVPALAERGIQVRKPHYFI</sequence>
<proteinExistence type="inferred from homology"/>
<feature type="region of interest" description="Disordered" evidence="6">
    <location>
        <begin position="75"/>
        <end position="138"/>
    </location>
</feature>
<evidence type="ECO:0000313" key="7">
    <source>
        <dbReference type="EMBL" id="CAD7230659.1"/>
    </source>
</evidence>
<dbReference type="CDD" id="cd07982">
    <property type="entry name" value="HFD_TAF10"/>
    <property type="match status" value="1"/>
</dbReference>
<evidence type="ECO:0000256" key="1">
    <source>
        <dbReference type="ARBA" id="ARBA00004123"/>
    </source>
</evidence>
<reference evidence="7" key="1">
    <citation type="submission" date="2020-11" db="EMBL/GenBank/DDBJ databases">
        <authorList>
            <person name="Tran Van P."/>
        </authorList>
    </citation>
    <scope>NUCLEOTIDE SEQUENCE</scope>
</reference>
<keyword evidence="3" id="KW-0804">Transcription</keyword>
<dbReference type="GO" id="GO:0016251">
    <property type="term" value="F:RNA polymerase II general transcription initiation factor activity"/>
    <property type="evidence" value="ECO:0007669"/>
    <property type="project" value="TreeGrafter"/>
</dbReference>
<dbReference type="GO" id="GO:0000124">
    <property type="term" value="C:SAGA complex"/>
    <property type="evidence" value="ECO:0007669"/>
    <property type="project" value="TreeGrafter"/>
</dbReference>
<dbReference type="PRINTS" id="PR01443">
    <property type="entry name" value="TFIID30KDSUB"/>
</dbReference>
<feature type="compositionally biased region" description="Basic and acidic residues" evidence="6">
    <location>
        <begin position="82"/>
        <end position="137"/>
    </location>
</feature>
<protein>
    <submittedName>
        <fullName evidence="7">Uncharacterized protein</fullName>
    </submittedName>
</protein>
<dbReference type="EMBL" id="OB662860">
    <property type="protein sequence ID" value="CAD7230659.1"/>
    <property type="molecule type" value="Genomic_DNA"/>
</dbReference>
<evidence type="ECO:0000256" key="6">
    <source>
        <dbReference type="SAM" id="MobiDB-lite"/>
    </source>
</evidence>
<evidence type="ECO:0000256" key="4">
    <source>
        <dbReference type="ARBA" id="ARBA00023242"/>
    </source>
</evidence>
<keyword evidence="4" id="KW-0539">Nucleus</keyword>
<dbReference type="GO" id="GO:1990841">
    <property type="term" value="F:promoter-specific chromatin binding"/>
    <property type="evidence" value="ECO:0007669"/>
    <property type="project" value="TreeGrafter"/>
</dbReference>
<evidence type="ECO:0000256" key="5">
    <source>
        <dbReference type="ARBA" id="ARBA00025730"/>
    </source>
</evidence>
<comment type="subcellular location">
    <subcellularLocation>
        <location evidence="1">Nucleus</location>
    </subcellularLocation>
</comment>
<name>A0A7R8WFD8_9CRUS</name>
<evidence type="ECO:0000256" key="2">
    <source>
        <dbReference type="ARBA" id="ARBA00023015"/>
    </source>
</evidence>
<comment type="similarity">
    <text evidence="5">Belongs to the TAF10 family.</text>
</comment>
<gene>
    <name evidence="7" type="ORF">CTOB1V02_LOCUS8517</name>
</gene>
<dbReference type="OrthoDB" id="154356at2759"/>